<evidence type="ECO:0000313" key="2">
    <source>
        <dbReference type="Proteomes" id="UP000008141"/>
    </source>
</evidence>
<accession>E1ZMJ0</accession>
<evidence type="ECO:0000313" key="1">
    <source>
        <dbReference type="EMBL" id="EFN53125.1"/>
    </source>
</evidence>
<protein>
    <submittedName>
        <fullName evidence="1">Uncharacterized protein</fullName>
    </submittedName>
</protein>
<reference evidence="1 2" key="1">
    <citation type="journal article" date="2010" name="Plant Cell">
        <title>The Chlorella variabilis NC64A genome reveals adaptation to photosymbiosis, coevolution with viruses, and cryptic sex.</title>
        <authorList>
            <person name="Blanc G."/>
            <person name="Duncan G."/>
            <person name="Agarkova I."/>
            <person name="Borodovsky M."/>
            <person name="Gurnon J."/>
            <person name="Kuo A."/>
            <person name="Lindquist E."/>
            <person name="Lucas S."/>
            <person name="Pangilinan J."/>
            <person name="Polle J."/>
            <person name="Salamov A."/>
            <person name="Terry A."/>
            <person name="Yamada T."/>
            <person name="Dunigan D.D."/>
            <person name="Grigoriev I.V."/>
            <person name="Claverie J.M."/>
            <person name="Van Etten J.L."/>
        </authorList>
    </citation>
    <scope>NUCLEOTIDE SEQUENCE [LARGE SCALE GENOMIC DNA]</scope>
    <source>
        <strain evidence="1 2">NC64A</strain>
    </source>
</reference>
<dbReference type="Proteomes" id="UP000008141">
    <property type="component" value="Unassembled WGS sequence"/>
</dbReference>
<dbReference type="GeneID" id="17352465"/>
<dbReference type="KEGG" id="cvr:CHLNCDRAFT_137481"/>
<dbReference type="STRING" id="554065.E1ZMJ0"/>
<dbReference type="EMBL" id="GL433853">
    <property type="protein sequence ID" value="EFN53125.1"/>
    <property type="molecule type" value="Genomic_DNA"/>
</dbReference>
<keyword evidence="2" id="KW-1185">Reference proteome</keyword>
<dbReference type="InterPro" id="IPR021518">
    <property type="entry name" value="DUF3181"/>
</dbReference>
<dbReference type="Pfam" id="PF11378">
    <property type="entry name" value="DUF3181"/>
    <property type="match status" value="1"/>
</dbReference>
<dbReference type="eggNOG" id="ENOG502S7PR">
    <property type="taxonomic scope" value="Eukaryota"/>
</dbReference>
<organism evidence="2">
    <name type="scientific">Chlorella variabilis</name>
    <name type="common">Green alga</name>
    <dbReference type="NCBI Taxonomy" id="554065"/>
    <lineage>
        <taxon>Eukaryota</taxon>
        <taxon>Viridiplantae</taxon>
        <taxon>Chlorophyta</taxon>
        <taxon>core chlorophytes</taxon>
        <taxon>Trebouxiophyceae</taxon>
        <taxon>Chlorellales</taxon>
        <taxon>Chlorellaceae</taxon>
        <taxon>Chlorella clade</taxon>
        <taxon>Chlorella</taxon>
    </lineage>
</organism>
<dbReference type="OrthoDB" id="498085at2759"/>
<sequence>MAAPLASRFSSSPIGSWLDLSSFVTSAGSSGGHTPYDELAGKIGGDVYIDVAGWHLYLKDVKVGKGLSLAQALAAQLGPKLQSERRFSEDDLTDLLQKVPIKLGGGKLTAALADVVPSGCMRDFERACEDYARSC</sequence>
<proteinExistence type="predicted"/>
<gene>
    <name evidence="1" type="ORF">CHLNCDRAFT_137481</name>
</gene>
<dbReference type="OMA" id="DIAGWHL"/>
<dbReference type="InParanoid" id="E1ZMJ0"/>
<dbReference type="AlphaFoldDB" id="E1ZMJ0"/>
<name>E1ZMJ0_CHLVA</name>
<dbReference type="RefSeq" id="XP_005845227.1">
    <property type="nucleotide sequence ID" value="XM_005845165.1"/>
</dbReference>